<feature type="region of interest" description="Disordered" evidence="1">
    <location>
        <begin position="391"/>
        <end position="410"/>
    </location>
</feature>
<comment type="caution">
    <text evidence="2">The sequence shown here is derived from an EMBL/GenBank/DDBJ whole genome shotgun (WGS) entry which is preliminary data.</text>
</comment>
<organism evidence="2 3">
    <name type="scientific">Serendipita indica (strain DSM 11827)</name>
    <name type="common">Root endophyte fungus</name>
    <name type="synonym">Piriformospora indica</name>
    <dbReference type="NCBI Taxonomy" id="1109443"/>
    <lineage>
        <taxon>Eukaryota</taxon>
        <taxon>Fungi</taxon>
        <taxon>Dikarya</taxon>
        <taxon>Basidiomycota</taxon>
        <taxon>Agaricomycotina</taxon>
        <taxon>Agaricomycetes</taxon>
        <taxon>Sebacinales</taxon>
        <taxon>Serendipitaceae</taxon>
        <taxon>Serendipita</taxon>
    </lineage>
</organism>
<feature type="compositionally biased region" description="Basic and acidic residues" evidence="1">
    <location>
        <begin position="590"/>
        <end position="599"/>
    </location>
</feature>
<feature type="region of interest" description="Disordered" evidence="1">
    <location>
        <begin position="590"/>
        <end position="666"/>
    </location>
</feature>
<dbReference type="EMBL" id="CAFZ01000102">
    <property type="protein sequence ID" value="CCA70989.1"/>
    <property type="molecule type" value="Genomic_DNA"/>
</dbReference>
<protein>
    <submittedName>
        <fullName evidence="2">Uncharacterized protein</fullName>
    </submittedName>
</protein>
<feature type="region of interest" description="Disordered" evidence="1">
    <location>
        <begin position="264"/>
        <end position="315"/>
    </location>
</feature>
<accession>G4TI46</accession>
<feature type="region of interest" description="Disordered" evidence="1">
    <location>
        <begin position="1"/>
        <end position="31"/>
    </location>
</feature>
<dbReference type="AlphaFoldDB" id="G4TI46"/>
<name>G4TI46_SERID</name>
<reference evidence="2 3" key="1">
    <citation type="journal article" date="2011" name="PLoS Pathog.">
        <title>Endophytic Life Strategies Decoded by Genome and Transcriptome Analyses of the Mutualistic Root Symbiont Piriformospora indica.</title>
        <authorList>
            <person name="Zuccaro A."/>
            <person name="Lahrmann U."/>
            <person name="Guldener U."/>
            <person name="Langen G."/>
            <person name="Pfiffi S."/>
            <person name="Biedenkopf D."/>
            <person name="Wong P."/>
            <person name="Samans B."/>
            <person name="Grimm C."/>
            <person name="Basiewicz M."/>
            <person name="Murat C."/>
            <person name="Martin F."/>
            <person name="Kogel K.H."/>
        </authorList>
    </citation>
    <scope>NUCLEOTIDE SEQUENCE [LARGE SCALE GENOMIC DNA]</scope>
    <source>
        <strain evidence="2 3">DSM 11827</strain>
    </source>
</reference>
<dbReference type="Proteomes" id="UP000007148">
    <property type="component" value="Unassembled WGS sequence"/>
</dbReference>
<feature type="compositionally biased region" description="Basic residues" evidence="1">
    <location>
        <begin position="1"/>
        <end position="13"/>
    </location>
</feature>
<feature type="compositionally biased region" description="Basic and acidic residues" evidence="1">
    <location>
        <begin position="274"/>
        <end position="295"/>
    </location>
</feature>
<gene>
    <name evidence="2" type="ORF">PIIN_04922</name>
</gene>
<evidence type="ECO:0000256" key="1">
    <source>
        <dbReference type="SAM" id="MobiDB-lite"/>
    </source>
</evidence>
<dbReference type="OrthoDB" id="3232644at2759"/>
<proteinExistence type="predicted"/>
<dbReference type="InParanoid" id="G4TI46"/>
<evidence type="ECO:0000313" key="3">
    <source>
        <dbReference type="Proteomes" id="UP000007148"/>
    </source>
</evidence>
<feature type="compositionally biased region" description="Acidic residues" evidence="1">
    <location>
        <begin position="296"/>
        <end position="309"/>
    </location>
</feature>
<evidence type="ECO:0000313" key="2">
    <source>
        <dbReference type="EMBL" id="CCA70989.1"/>
    </source>
</evidence>
<dbReference type="HOGENOM" id="CLU_412260_0_0_1"/>
<keyword evidence="3" id="KW-1185">Reference proteome</keyword>
<sequence length="666" mass="75197">MPPRRKGAKAAKAKAKEPAKDQSQTVSTARGARKRVRLPELPLELWRMIIKEACSYPFEMDYSEESPRAMAALGCHDLRTFNRIGGLDARRLAYQTRRNVVLVNKLWWALGQEYFYHTIFISESSRPLFPDLLCQFLRRPSICHYVRRLELNFEISRVSVESTGTLLRGFIKNCPNLEVVDDHVTRKTSSKKERGASPIRIAPQAAHEIPFAIALGNKHKKSIKHVGFSAGSTAAFTFVWSINAINRFENLQILSLHEFPGWQKLPPPMSPEEAQQRQERARRRLEQGRSRYHYSDEEEEDEDDEDDPDAFSIPNPIRLPCLHTLDISRLPNTEKSMARSLVHWLKSWEIPAVKQLGLSVYHLESIPFPLLYQVAPTLKLLVLHHFSVKHRTPPNPPGGGSARAQRASTQAPARIDPLQGKAIEFPELERIIVTAPTVNPNWYRLFDCPKLSTYCVQWHTYEPTPYNPQSNGLDSPTPLWTDSETMRSHITAAYNHMPRLVTFQVLDVPFKSMEIPDDKIRFWRTVNRDLVARKIRLVGAESILWKDCRPADEEQQLRKRKLEAEKAAAEKAAAEKAEAERLAAEKAEAERLAAEKAAAEKAAASEADVQSALAEGAGEVGASQGDSGPPDSESQRTVVYIPEGQEPYTAPNRDTETDTTSNANGD</sequence>